<dbReference type="EMBL" id="FRDJ01000002">
    <property type="protein sequence ID" value="SHN54713.1"/>
    <property type="molecule type" value="Genomic_DNA"/>
</dbReference>
<dbReference type="STRING" id="1121883.SAMN02745226_00645"/>
<keyword evidence="2" id="KW-1185">Reference proteome</keyword>
<accession>A0A1M7S8E2</accession>
<organism evidence="1 2">
    <name type="scientific">Fervidobacterium gondwanense DSM 13020</name>
    <dbReference type="NCBI Taxonomy" id="1121883"/>
    <lineage>
        <taxon>Bacteria</taxon>
        <taxon>Thermotogati</taxon>
        <taxon>Thermotogota</taxon>
        <taxon>Thermotogae</taxon>
        <taxon>Thermotogales</taxon>
        <taxon>Fervidobacteriaceae</taxon>
        <taxon>Fervidobacterium</taxon>
    </lineage>
</organism>
<dbReference type="PROSITE" id="PS51257">
    <property type="entry name" value="PROKAR_LIPOPROTEIN"/>
    <property type="match status" value="1"/>
</dbReference>
<reference evidence="2" key="1">
    <citation type="submission" date="2016-12" db="EMBL/GenBank/DDBJ databases">
        <authorList>
            <person name="Varghese N."/>
            <person name="Submissions S."/>
        </authorList>
    </citation>
    <scope>NUCLEOTIDE SEQUENCE [LARGE SCALE GENOMIC DNA]</scope>
    <source>
        <strain evidence="2">DSM 13020</strain>
    </source>
</reference>
<proteinExistence type="predicted"/>
<evidence type="ECO:0000313" key="2">
    <source>
        <dbReference type="Proteomes" id="UP000184207"/>
    </source>
</evidence>
<dbReference type="PANTHER" id="PTHR42754">
    <property type="entry name" value="ENDOGLUCANASE"/>
    <property type="match status" value="1"/>
</dbReference>
<sequence length="260" mass="28856">MRTAITKRTSFWFLSTLLIIVSMIYSCEPKPIPSKSNLMIRILIDEEVIKYYTVSQARITILRENDDFIVADELVTVSSTETLIQIRDVQPAQYTAALNISLTAKDEYSLPPSWKGTKNVTATINPGMSKVLNVYISKEDVGHKRQLHIEWQKCLGGTNEERASAIQQTTDGGFVIIGTTNSNDGNVTENHGDFDVWIVKLGTSGDIEWRKCVGGTSHEEGSSIQQTKDGGYIIAGRTISKNGDVSGNNGYYDVWVVKLK</sequence>
<name>A0A1M7S8E2_FERGO</name>
<dbReference type="OrthoDB" id="49536at2"/>
<dbReference type="AlphaFoldDB" id="A0A1M7S8E2"/>
<gene>
    <name evidence="1" type="ORF">SAMN02745226_00645</name>
</gene>
<protein>
    <submittedName>
        <fullName evidence="1">Uncharacterized protein</fullName>
    </submittedName>
</protein>
<evidence type="ECO:0000313" key="1">
    <source>
        <dbReference type="EMBL" id="SHN54713.1"/>
    </source>
</evidence>
<dbReference type="RefSeq" id="WP_072758231.1">
    <property type="nucleotide sequence ID" value="NZ_FRDJ01000002.1"/>
</dbReference>
<dbReference type="Proteomes" id="UP000184207">
    <property type="component" value="Unassembled WGS sequence"/>
</dbReference>
<dbReference type="PANTHER" id="PTHR42754:SF1">
    <property type="entry name" value="LIPOPROTEIN"/>
    <property type="match status" value="1"/>
</dbReference>